<organism evidence="3 4">
    <name type="scientific">Acanthaster planci</name>
    <name type="common">Crown-of-thorns starfish</name>
    <dbReference type="NCBI Taxonomy" id="133434"/>
    <lineage>
        <taxon>Eukaryota</taxon>
        <taxon>Metazoa</taxon>
        <taxon>Echinodermata</taxon>
        <taxon>Eleutherozoa</taxon>
        <taxon>Asterozoa</taxon>
        <taxon>Asteroidea</taxon>
        <taxon>Valvatacea</taxon>
        <taxon>Valvatida</taxon>
        <taxon>Acanthasteridae</taxon>
        <taxon>Acanthaster</taxon>
    </lineage>
</organism>
<dbReference type="KEGG" id="aplc:110975448"/>
<name>A0A8B7XS22_ACAPL</name>
<dbReference type="GeneID" id="110975448"/>
<evidence type="ECO:0000313" key="4">
    <source>
        <dbReference type="RefSeq" id="XP_022083653.1"/>
    </source>
</evidence>
<protein>
    <submittedName>
        <fullName evidence="4">Uncharacterized protein LOC110975448</fullName>
    </submittedName>
</protein>
<proteinExistence type="inferred from homology"/>
<dbReference type="AlphaFoldDB" id="A0A8B7XS22"/>
<dbReference type="InterPro" id="IPR043143">
    <property type="entry name" value="Mal/L-sulf/L-lact_DH-like_NADP"/>
</dbReference>
<keyword evidence="2" id="KW-0560">Oxidoreductase</keyword>
<dbReference type="SUPFAM" id="SSF89733">
    <property type="entry name" value="L-sulfolactate dehydrogenase-like"/>
    <property type="match status" value="1"/>
</dbReference>
<gene>
    <name evidence="4" type="primary">LOC110975448</name>
</gene>
<dbReference type="PANTHER" id="PTHR11091">
    <property type="entry name" value="OXIDOREDUCTASE-RELATED"/>
    <property type="match status" value="1"/>
</dbReference>
<dbReference type="OMA" id="TNTEPAM"/>
<dbReference type="GO" id="GO:0016491">
    <property type="term" value="F:oxidoreductase activity"/>
    <property type="evidence" value="ECO:0007669"/>
    <property type="project" value="UniProtKB-KW"/>
</dbReference>
<evidence type="ECO:0000313" key="3">
    <source>
        <dbReference type="Proteomes" id="UP000694845"/>
    </source>
</evidence>
<evidence type="ECO:0000256" key="1">
    <source>
        <dbReference type="ARBA" id="ARBA00006056"/>
    </source>
</evidence>
<dbReference type="OrthoDB" id="7881616at2759"/>
<dbReference type="PANTHER" id="PTHR11091:SF0">
    <property type="entry name" value="MALATE DEHYDROGENASE"/>
    <property type="match status" value="1"/>
</dbReference>
<evidence type="ECO:0000256" key="2">
    <source>
        <dbReference type="ARBA" id="ARBA00023002"/>
    </source>
</evidence>
<dbReference type="Pfam" id="PF02615">
    <property type="entry name" value="Ldh_2"/>
    <property type="match status" value="1"/>
</dbReference>
<dbReference type="Gene3D" id="3.30.1370.60">
    <property type="entry name" value="Hypothetical oxidoreductase yiak, domain 2"/>
    <property type="match status" value="1"/>
</dbReference>
<dbReference type="RefSeq" id="XP_022083653.1">
    <property type="nucleotide sequence ID" value="XM_022227961.1"/>
</dbReference>
<accession>A0A8B7XS22</accession>
<reference evidence="4" key="1">
    <citation type="submission" date="2025-08" db="UniProtKB">
        <authorList>
            <consortium name="RefSeq"/>
        </authorList>
    </citation>
    <scope>IDENTIFICATION</scope>
</reference>
<dbReference type="InterPro" id="IPR003767">
    <property type="entry name" value="Malate/L-lactate_DH-like"/>
</dbReference>
<comment type="similarity">
    <text evidence="1">Belongs to the LDH2/MDH2 oxidoreductase family.</text>
</comment>
<dbReference type="InterPro" id="IPR036111">
    <property type="entry name" value="Mal/L-sulfo/L-lacto_DH-like_sf"/>
</dbReference>
<dbReference type="InterPro" id="IPR043144">
    <property type="entry name" value="Mal/L-sulf/L-lact_DH-like_ah"/>
</dbReference>
<dbReference type="Proteomes" id="UP000694845">
    <property type="component" value="Unplaced"/>
</dbReference>
<dbReference type="Gene3D" id="1.10.1530.10">
    <property type="match status" value="1"/>
</dbReference>
<keyword evidence="3" id="KW-1185">Reference proteome</keyword>
<sequence>MIRARVGLCHVRVCVAHMQHVHTFVSMGLRCGGIWRRCFDPQKLRVRLRKQPVLSRTMATNRQEYVLVPLSEAGSFVERCMVAVGTKPSHAKDLATLLVCADYRGHYSHGMNRLAMYVEDIKSGTNAKDGEPVILNELAGTAWVDGQNVLGPVVGRFCTDLAIKKAKEAGIGMVVAKGSNHYGIAGWYTMRCADAGMLGMSFTNTSPLVVPTRARKPILGTNPLSLAAPAENGDSFVLDMATSTVAWGKVELNHMKKVSIPSGWGTDSNGKVTENPSEVLNGGGLMALGGPEILGGYKGYGLSMAVEILCGILAGSAFGPFVRKWTQKTEEANLGQCFIVINPEVFAPGFQGRMSTFMNECRTTEPAEGENEVLVAGDPERTHMQNVDQEGGVKYHRNLIQSMESLAKDLNIEPMKPKA</sequence>